<evidence type="ECO:0000313" key="6">
    <source>
        <dbReference type="Proteomes" id="UP000193067"/>
    </source>
</evidence>
<dbReference type="Gene3D" id="3.40.50.720">
    <property type="entry name" value="NAD(P)-binding Rossmann-like Domain"/>
    <property type="match status" value="1"/>
</dbReference>
<dbReference type="Gene3D" id="3.90.25.10">
    <property type="entry name" value="UDP-galactose 4-epimerase, domain 1"/>
    <property type="match status" value="1"/>
</dbReference>
<dbReference type="InterPro" id="IPR036291">
    <property type="entry name" value="NAD(P)-bd_dom_sf"/>
</dbReference>
<sequence>MTRLIAVCGATGNQGGSVAKLLLQNHEKYRVRALTRNPDSPAAQKLAEQGAEVVKADLSIPSDLQEALRGCWGVFGVTNFYDSKIKDDPSSEERQGKNLVDAVLANGVECLVWSTLPSSYKISGGRLVSRIYEGKHHVDDYIRQKNCPAVFLYTGNFYENMVFRSHMQYNRELDRVEFRQPVIKPDTKLAMLYVQRDLSAVTLAVFDNWDARKDELNHQYLYVANARVTPLEILASVKKGSSSLSHFKLTGLVVDHCAVTGKDGVYEVLPSTGVPDRDIMFQLYNELGMYGTKELPDENILKLGVEMHGIDEFVREALAPHLGLPVL</sequence>
<dbReference type="Proteomes" id="UP000193067">
    <property type="component" value="Unassembled WGS sequence"/>
</dbReference>
<keyword evidence="6" id="KW-1185">Reference proteome</keyword>
<dbReference type="Pfam" id="PF05368">
    <property type="entry name" value="NmrA"/>
    <property type="match status" value="1"/>
</dbReference>
<dbReference type="STRING" id="1353009.A0A1Y2J498"/>
<comment type="similarity">
    <text evidence="1">Belongs to the NmrA-type oxidoreductase family.</text>
</comment>
<dbReference type="AlphaFoldDB" id="A0A1Y2J498"/>
<organism evidence="5 6">
    <name type="scientific">Trametes coccinea (strain BRFM310)</name>
    <name type="common">Pycnoporus coccineus</name>
    <dbReference type="NCBI Taxonomy" id="1353009"/>
    <lineage>
        <taxon>Eukaryota</taxon>
        <taxon>Fungi</taxon>
        <taxon>Dikarya</taxon>
        <taxon>Basidiomycota</taxon>
        <taxon>Agaricomycotina</taxon>
        <taxon>Agaricomycetes</taxon>
        <taxon>Polyporales</taxon>
        <taxon>Polyporaceae</taxon>
        <taxon>Trametes</taxon>
    </lineage>
</organism>
<evidence type="ECO:0000259" key="4">
    <source>
        <dbReference type="Pfam" id="PF05368"/>
    </source>
</evidence>
<evidence type="ECO:0000313" key="5">
    <source>
        <dbReference type="EMBL" id="OSD08240.1"/>
    </source>
</evidence>
<dbReference type="PANTHER" id="PTHR42748:SF30">
    <property type="entry name" value="NMRA-LIKE DOMAIN-CONTAINING PROTEIN"/>
    <property type="match status" value="1"/>
</dbReference>
<proteinExistence type="inferred from homology"/>
<dbReference type="EMBL" id="KZ084086">
    <property type="protein sequence ID" value="OSD08240.1"/>
    <property type="molecule type" value="Genomic_DNA"/>
</dbReference>
<dbReference type="GO" id="GO:0005634">
    <property type="term" value="C:nucleus"/>
    <property type="evidence" value="ECO:0007669"/>
    <property type="project" value="TreeGrafter"/>
</dbReference>
<dbReference type="OrthoDB" id="9997102at2759"/>
<gene>
    <name evidence="5" type="ORF">PYCCODRAFT_1357222</name>
</gene>
<dbReference type="GO" id="GO:0016491">
    <property type="term" value="F:oxidoreductase activity"/>
    <property type="evidence" value="ECO:0007669"/>
    <property type="project" value="UniProtKB-KW"/>
</dbReference>
<name>A0A1Y2J498_TRAC3</name>
<dbReference type="CDD" id="cd05251">
    <property type="entry name" value="NmrA_like_SDR_a"/>
    <property type="match status" value="1"/>
</dbReference>
<evidence type="ECO:0000256" key="1">
    <source>
        <dbReference type="ARBA" id="ARBA00006328"/>
    </source>
</evidence>
<feature type="domain" description="NmrA-like" evidence="4">
    <location>
        <begin position="2"/>
        <end position="313"/>
    </location>
</feature>
<dbReference type="PANTHER" id="PTHR42748">
    <property type="entry name" value="NITROGEN METABOLITE REPRESSION PROTEIN NMRA FAMILY MEMBER"/>
    <property type="match status" value="1"/>
</dbReference>
<evidence type="ECO:0000256" key="2">
    <source>
        <dbReference type="ARBA" id="ARBA00022857"/>
    </source>
</evidence>
<keyword evidence="3" id="KW-0560">Oxidoreductase</keyword>
<accession>A0A1Y2J498</accession>
<evidence type="ECO:0000256" key="3">
    <source>
        <dbReference type="ARBA" id="ARBA00023002"/>
    </source>
</evidence>
<protein>
    <submittedName>
        <fullName evidence="5">NAD-P-binding protein</fullName>
    </submittedName>
</protein>
<dbReference type="InterPro" id="IPR008030">
    <property type="entry name" value="NmrA-like"/>
</dbReference>
<keyword evidence="2" id="KW-0521">NADP</keyword>
<dbReference type="InterPro" id="IPR051164">
    <property type="entry name" value="NmrA-like_oxidored"/>
</dbReference>
<dbReference type="SUPFAM" id="SSF51735">
    <property type="entry name" value="NAD(P)-binding Rossmann-fold domains"/>
    <property type="match status" value="1"/>
</dbReference>
<reference evidence="5 6" key="1">
    <citation type="journal article" date="2015" name="Biotechnol. Biofuels">
        <title>Enhanced degradation of softwood versus hardwood by the white-rot fungus Pycnoporus coccineus.</title>
        <authorList>
            <person name="Couturier M."/>
            <person name="Navarro D."/>
            <person name="Chevret D."/>
            <person name="Henrissat B."/>
            <person name="Piumi F."/>
            <person name="Ruiz-Duenas F.J."/>
            <person name="Martinez A.T."/>
            <person name="Grigoriev I.V."/>
            <person name="Riley R."/>
            <person name="Lipzen A."/>
            <person name="Berrin J.G."/>
            <person name="Master E.R."/>
            <person name="Rosso M.N."/>
        </authorList>
    </citation>
    <scope>NUCLEOTIDE SEQUENCE [LARGE SCALE GENOMIC DNA]</scope>
    <source>
        <strain evidence="5 6">BRFM310</strain>
    </source>
</reference>